<proteinExistence type="predicted"/>
<gene>
    <name evidence="1" type="ORF">Airi02_097470</name>
</gene>
<reference evidence="1" key="1">
    <citation type="submission" date="2023-03" db="EMBL/GenBank/DDBJ databases">
        <title>Actinoallomurus iriomotensis NBRC 103684.</title>
        <authorList>
            <person name="Ichikawa N."/>
            <person name="Sato H."/>
            <person name="Tonouchi N."/>
        </authorList>
    </citation>
    <scope>NUCLEOTIDE SEQUENCE</scope>
    <source>
        <strain evidence="1">NBRC 103684</strain>
    </source>
</reference>
<evidence type="ECO:0000313" key="1">
    <source>
        <dbReference type="EMBL" id="GLY91819.1"/>
    </source>
</evidence>
<accession>A0A9W6SDD4</accession>
<organism evidence="1 2">
    <name type="scientific">Actinoallomurus iriomotensis</name>
    <dbReference type="NCBI Taxonomy" id="478107"/>
    <lineage>
        <taxon>Bacteria</taxon>
        <taxon>Bacillati</taxon>
        <taxon>Actinomycetota</taxon>
        <taxon>Actinomycetes</taxon>
        <taxon>Streptosporangiales</taxon>
        <taxon>Thermomonosporaceae</taxon>
        <taxon>Actinoallomurus</taxon>
    </lineage>
</organism>
<protein>
    <recommendedName>
        <fullName evidence="3">Lipoprotein</fullName>
    </recommendedName>
</protein>
<comment type="caution">
    <text evidence="1">The sequence shown here is derived from an EMBL/GenBank/DDBJ whole genome shotgun (WGS) entry which is preliminary data.</text>
</comment>
<evidence type="ECO:0000313" key="2">
    <source>
        <dbReference type="Proteomes" id="UP001165074"/>
    </source>
</evidence>
<sequence>MRSGALGRAAAVAAAVLVGVSGCGSSGITKARLDHAVAPTFANLYVIQQSLRGRKVTAASLNSKAECSRGDAQTADSGAGNDWTCTVTWFNTGPNIAVNAQYQVHVQTNGCYTADGDGPADLNGQQLITAADGATVTNPLWEFDGCFDTT</sequence>
<evidence type="ECO:0008006" key="3">
    <source>
        <dbReference type="Google" id="ProtNLM"/>
    </source>
</evidence>
<name>A0A9W6SDD4_9ACTN</name>
<dbReference type="EMBL" id="BSTK01000022">
    <property type="protein sequence ID" value="GLY91819.1"/>
    <property type="molecule type" value="Genomic_DNA"/>
</dbReference>
<dbReference type="RefSeq" id="WP_285583667.1">
    <property type="nucleotide sequence ID" value="NZ_BSTK01000022.1"/>
</dbReference>
<keyword evidence="2" id="KW-1185">Reference proteome</keyword>
<dbReference type="Proteomes" id="UP001165074">
    <property type="component" value="Unassembled WGS sequence"/>
</dbReference>
<dbReference type="AlphaFoldDB" id="A0A9W6SDD4"/>
<dbReference type="PROSITE" id="PS51257">
    <property type="entry name" value="PROKAR_LIPOPROTEIN"/>
    <property type="match status" value="1"/>
</dbReference>